<feature type="compositionally biased region" description="Basic and acidic residues" evidence="1">
    <location>
        <begin position="203"/>
        <end position="212"/>
    </location>
</feature>
<name>A0AAV2WPE5_MYCNE</name>
<keyword evidence="2" id="KW-0812">Transmembrane</keyword>
<dbReference type="Proteomes" id="UP000028864">
    <property type="component" value="Unassembled WGS sequence"/>
</dbReference>
<evidence type="ECO:0000313" key="3">
    <source>
        <dbReference type="EMBL" id="CDQ46012.1"/>
    </source>
</evidence>
<protein>
    <submittedName>
        <fullName evidence="3">Alanine and proline rich membrane protein</fullName>
    </submittedName>
</protein>
<dbReference type="RefSeq" id="WP_051644367.1">
    <property type="nucleotide sequence ID" value="NZ_FMZG01000010.1"/>
</dbReference>
<keyword evidence="2" id="KW-1133">Transmembrane helix</keyword>
<evidence type="ECO:0000313" key="4">
    <source>
        <dbReference type="Proteomes" id="UP000028864"/>
    </source>
</evidence>
<reference evidence="3" key="2">
    <citation type="submission" date="2015-09" db="EMBL/GenBank/DDBJ databases">
        <title>Draft genome sequence of Mycobacterium neoaurum DSM 44074.</title>
        <authorList>
            <person name="Croce O."/>
            <person name="Robert C."/>
            <person name="Raoult D."/>
            <person name="Drancourt M."/>
        </authorList>
    </citation>
    <scope>NUCLEOTIDE SEQUENCE</scope>
    <source>
        <strain evidence="3">DSM 44074</strain>
    </source>
</reference>
<proteinExistence type="predicted"/>
<keyword evidence="2" id="KW-0472">Membrane</keyword>
<feature type="compositionally biased region" description="Pro residues" evidence="1">
    <location>
        <begin position="223"/>
        <end position="248"/>
    </location>
</feature>
<organism evidence="3 4">
    <name type="scientific">Mycolicibacterium neoaurum</name>
    <name type="common">Mycobacterium neoaurum</name>
    <dbReference type="NCBI Taxonomy" id="1795"/>
    <lineage>
        <taxon>Bacteria</taxon>
        <taxon>Bacillati</taxon>
        <taxon>Actinomycetota</taxon>
        <taxon>Actinomycetes</taxon>
        <taxon>Mycobacteriales</taxon>
        <taxon>Mycobacteriaceae</taxon>
        <taxon>Mycolicibacterium</taxon>
    </lineage>
</organism>
<reference evidence="3" key="1">
    <citation type="submission" date="2014-05" db="EMBL/GenBank/DDBJ databases">
        <authorList>
            <person name="Urmite Genomes"/>
        </authorList>
    </citation>
    <scope>NUCLEOTIDE SEQUENCE</scope>
    <source>
        <strain evidence="3">DSM 44074</strain>
    </source>
</reference>
<sequence>MPDDNESEVNDTEVDETKVDSTEVEETEGQKASGKKAPDTAASDADLDDDETRSTRGPAVIAVSAMLVAIATLGASAYMWRNPVNSGPATAAAPVTETFTEEQRAQSQAQVCDAFALVSVGVANSSAMQQPAANQGNFGAAIAVAANARLALLGGGQFLLNRVEPATPDELAEAARDFGNTLMDVGAAAIAEIPTNDPAQQQRLKDADEQNTKLDQICNPPTESAPPPPPAPGAPALPGAPTPGEPGN</sequence>
<feature type="region of interest" description="Disordered" evidence="1">
    <location>
        <begin position="195"/>
        <end position="248"/>
    </location>
</feature>
<evidence type="ECO:0000256" key="2">
    <source>
        <dbReference type="SAM" id="Phobius"/>
    </source>
</evidence>
<feature type="compositionally biased region" description="Acidic residues" evidence="1">
    <location>
        <begin position="1"/>
        <end position="14"/>
    </location>
</feature>
<accession>A0AAV2WPE5</accession>
<feature type="transmembrane region" description="Helical" evidence="2">
    <location>
        <begin position="59"/>
        <end position="80"/>
    </location>
</feature>
<gene>
    <name evidence="3" type="ORF">BN1047_03915</name>
</gene>
<dbReference type="AlphaFoldDB" id="A0AAV2WPE5"/>
<feature type="region of interest" description="Disordered" evidence="1">
    <location>
        <begin position="1"/>
        <end position="54"/>
    </location>
</feature>
<evidence type="ECO:0000256" key="1">
    <source>
        <dbReference type="SAM" id="MobiDB-lite"/>
    </source>
</evidence>
<dbReference type="EMBL" id="LK021340">
    <property type="protein sequence ID" value="CDQ46012.1"/>
    <property type="molecule type" value="Genomic_DNA"/>
</dbReference>